<dbReference type="GO" id="GO:0030313">
    <property type="term" value="C:cell envelope"/>
    <property type="evidence" value="ECO:0007669"/>
    <property type="project" value="UniProtKB-SubCell"/>
</dbReference>
<keyword evidence="7" id="KW-0413">Isomerase</keyword>
<dbReference type="GO" id="GO:0016491">
    <property type="term" value="F:oxidoreductase activity"/>
    <property type="evidence" value="ECO:0007669"/>
    <property type="project" value="InterPro"/>
</dbReference>
<evidence type="ECO:0000313" key="7">
    <source>
        <dbReference type="EMBL" id="MBB3662287.1"/>
    </source>
</evidence>
<dbReference type="InterPro" id="IPR050553">
    <property type="entry name" value="Thioredoxin_ResA/DsbE_sf"/>
</dbReference>
<keyword evidence="3" id="KW-0812">Transmembrane</keyword>
<dbReference type="AlphaFoldDB" id="A0A839XIF5"/>
<feature type="domain" description="Thioredoxin" evidence="6">
    <location>
        <begin position="58"/>
        <end position="202"/>
    </location>
</feature>
<dbReference type="GO" id="GO:0016209">
    <property type="term" value="F:antioxidant activity"/>
    <property type="evidence" value="ECO:0007669"/>
    <property type="project" value="InterPro"/>
</dbReference>
<dbReference type="RefSeq" id="WP_183779948.1">
    <property type="nucleotide sequence ID" value="NZ_JACIBS010000001.1"/>
</dbReference>
<dbReference type="GO" id="GO:0017004">
    <property type="term" value="P:cytochrome complex assembly"/>
    <property type="evidence" value="ECO:0007669"/>
    <property type="project" value="UniProtKB-KW"/>
</dbReference>
<sequence>MSGRGGSNRRSLGTRLAAAVLVGGLALTGCSTGDGAAADTASFNFVAPGGKTDITYTGADRQEMPEISGEDLFDESKRISSEDFHGKVLVINIWGQWCGPCRTEAPELQKVYEQTKDDGVRVLGIDVRDFDRSAPQDFMRNRGLTYPSIYDPSGRSLIGLTGYPRNVVPSTIIVDRQGRVAAVYLRDLLADDILPVVRDLAEERGS</sequence>
<dbReference type="InterPro" id="IPR000866">
    <property type="entry name" value="AhpC/TSA"/>
</dbReference>
<evidence type="ECO:0000256" key="5">
    <source>
        <dbReference type="ARBA" id="ARBA00023284"/>
    </source>
</evidence>
<comment type="caution">
    <text evidence="7">The sequence shown here is derived from an EMBL/GenBank/DDBJ whole genome shotgun (WGS) entry which is preliminary data.</text>
</comment>
<dbReference type="PROSITE" id="PS51352">
    <property type="entry name" value="THIOREDOXIN_2"/>
    <property type="match status" value="1"/>
</dbReference>
<dbReference type="Pfam" id="PF00578">
    <property type="entry name" value="AhpC-TSA"/>
    <property type="match status" value="1"/>
</dbReference>
<protein>
    <submittedName>
        <fullName evidence="7">Thiol-disulfide isomerase/thioredoxin</fullName>
    </submittedName>
</protein>
<keyword evidence="8" id="KW-1185">Reference proteome</keyword>
<evidence type="ECO:0000256" key="2">
    <source>
        <dbReference type="ARBA" id="ARBA00022748"/>
    </source>
</evidence>
<dbReference type="PROSITE" id="PS51257">
    <property type="entry name" value="PROKAR_LIPOPROTEIN"/>
    <property type="match status" value="1"/>
</dbReference>
<keyword evidence="4" id="KW-1015">Disulfide bond</keyword>
<dbReference type="SUPFAM" id="SSF52833">
    <property type="entry name" value="Thioredoxin-like"/>
    <property type="match status" value="1"/>
</dbReference>
<dbReference type="InterPro" id="IPR036249">
    <property type="entry name" value="Thioredoxin-like_sf"/>
</dbReference>
<dbReference type="PROSITE" id="PS00194">
    <property type="entry name" value="THIOREDOXIN_1"/>
    <property type="match status" value="1"/>
</dbReference>
<keyword evidence="3" id="KW-0735">Signal-anchor</keyword>
<dbReference type="PANTHER" id="PTHR42852">
    <property type="entry name" value="THIOL:DISULFIDE INTERCHANGE PROTEIN DSBE"/>
    <property type="match status" value="1"/>
</dbReference>
<reference evidence="7 8" key="1">
    <citation type="submission" date="2020-08" db="EMBL/GenBank/DDBJ databases">
        <title>Sequencing the genomes of 1000 actinobacteria strains.</title>
        <authorList>
            <person name="Klenk H.-P."/>
        </authorList>
    </citation>
    <scope>NUCLEOTIDE SEQUENCE [LARGE SCALE GENOMIC DNA]</scope>
    <source>
        <strain evidence="7 8">DSM 45267</strain>
    </source>
</reference>
<dbReference type="InterPro" id="IPR013766">
    <property type="entry name" value="Thioredoxin_domain"/>
</dbReference>
<gene>
    <name evidence="7" type="ORF">FB384_001191</name>
</gene>
<dbReference type="GO" id="GO:0016853">
    <property type="term" value="F:isomerase activity"/>
    <property type="evidence" value="ECO:0007669"/>
    <property type="project" value="UniProtKB-KW"/>
</dbReference>
<proteinExistence type="predicted"/>
<evidence type="ECO:0000256" key="4">
    <source>
        <dbReference type="ARBA" id="ARBA00023157"/>
    </source>
</evidence>
<keyword evidence="2" id="KW-0201">Cytochrome c-type biogenesis</keyword>
<evidence type="ECO:0000256" key="3">
    <source>
        <dbReference type="ARBA" id="ARBA00022968"/>
    </source>
</evidence>
<dbReference type="InterPro" id="IPR017937">
    <property type="entry name" value="Thioredoxin_CS"/>
</dbReference>
<evidence type="ECO:0000259" key="6">
    <source>
        <dbReference type="PROSITE" id="PS51352"/>
    </source>
</evidence>
<dbReference type="Gene3D" id="3.40.30.10">
    <property type="entry name" value="Glutaredoxin"/>
    <property type="match status" value="1"/>
</dbReference>
<dbReference type="Proteomes" id="UP000564573">
    <property type="component" value="Unassembled WGS sequence"/>
</dbReference>
<evidence type="ECO:0000313" key="8">
    <source>
        <dbReference type="Proteomes" id="UP000564573"/>
    </source>
</evidence>
<accession>A0A839XIF5</accession>
<organism evidence="7 8">
    <name type="scientific">Prauserella sediminis</name>
    <dbReference type="NCBI Taxonomy" id="577680"/>
    <lineage>
        <taxon>Bacteria</taxon>
        <taxon>Bacillati</taxon>
        <taxon>Actinomycetota</taxon>
        <taxon>Actinomycetes</taxon>
        <taxon>Pseudonocardiales</taxon>
        <taxon>Pseudonocardiaceae</taxon>
        <taxon>Prauserella</taxon>
        <taxon>Prauserella salsuginis group</taxon>
    </lineage>
</organism>
<dbReference type="EMBL" id="JACIBS010000001">
    <property type="protein sequence ID" value="MBB3662287.1"/>
    <property type="molecule type" value="Genomic_DNA"/>
</dbReference>
<keyword evidence="5" id="KW-0676">Redox-active center</keyword>
<comment type="subcellular location">
    <subcellularLocation>
        <location evidence="1">Cell envelope</location>
    </subcellularLocation>
</comment>
<dbReference type="PANTHER" id="PTHR42852:SF6">
    <property type="entry name" value="THIOL:DISULFIDE INTERCHANGE PROTEIN DSBE"/>
    <property type="match status" value="1"/>
</dbReference>
<evidence type="ECO:0000256" key="1">
    <source>
        <dbReference type="ARBA" id="ARBA00004196"/>
    </source>
</evidence>
<name>A0A839XIF5_9PSEU</name>
<dbReference type="CDD" id="cd02966">
    <property type="entry name" value="TlpA_like_family"/>
    <property type="match status" value="1"/>
</dbReference>